<feature type="domain" description="Spore germination protein N-terminal" evidence="9">
    <location>
        <begin position="26"/>
        <end position="191"/>
    </location>
</feature>
<evidence type="ECO:0000256" key="7">
    <source>
        <dbReference type="ARBA" id="ARBA00023288"/>
    </source>
</evidence>
<evidence type="ECO:0000256" key="6">
    <source>
        <dbReference type="ARBA" id="ARBA00023139"/>
    </source>
</evidence>
<proteinExistence type="inferred from homology"/>
<comment type="similarity">
    <text evidence="2">Belongs to the GerABKC lipoprotein family.</text>
</comment>
<dbReference type="GO" id="GO:0016020">
    <property type="term" value="C:membrane"/>
    <property type="evidence" value="ECO:0007669"/>
    <property type="project" value="UniProtKB-SubCell"/>
</dbReference>
<dbReference type="Pfam" id="PF05504">
    <property type="entry name" value="Spore_GerAC"/>
    <property type="match status" value="1"/>
</dbReference>
<protein>
    <submittedName>
        <fullName evidence="10">Germination protein, Ger(X)C family</fullName>
    </submittedName>
</protein>
<dbReference type="InterPro" id="IPR038501">
    <property type="entry name" value="Spore_GerAC_C_sf"/>
</dbReference>
<dbReference type="STRING" id="1045775.SAMN05216378_0333"/>
<dbReference type="Proteomes" id="UP000198855">
    <property type="component" value="Unassembled WGS sequence"/>
</dbReference>
<evidence type="ECO:0000259" key="8">
    <source>
        <dbReference type="Pfam" id="PF05504"/>
    </source>
</evidence>
<dbReference type="InterPro" id="IPR057336">
    <property type="entry name" value="GerAC_N"/>
</dbReference>
<keyword evidence="7" id="KW-0449">Lipoprotein</keyword>
<evidence type="ECO:0000313" key="11">
    <source>
        <dbReference type="Proteomes" id="UP000198855"/>
    </source>
</evidence>
<keyword evidence="6" id="KW-0564">Palmitate</keyword>
<reference evidence="11" key="1">
    <citation type="submission" date="2016-10" db="EMBL/GenBank/DDBJ databases">
        <authorList>
            <person name="Varghese N."/>
            <person name="Submissions S."/>
        </authorList>
    </citation>
    <scope>NUCLEOTIDE SEQUENCE [LARGE SCALE GENOMIC DNA]</scope>
    <source>
        <strain evidence="11">CGMCC 1.10784</strain>
    </source>
</reference>
<keyword evidence="3" id="KW-0309">Germination</keyword>
<accession>A0A1I1T9L0</accession>
<evidence type="ECO:0000256" key="3">
    <source>
        <dbReference type="ARBA" id="ARBA00022544"/>
    </source>
</evidence>
<comment type="subcellular location">
    <subcellularLocation>
        <location evidence="1">Membrane</location>
        <topology evidence="1">Lipid-anchor</topology>
    </subcellularLocation>
</comment>
<evidence type="ECO:0000256" key="4">
    <source>
        <dbReference type="ARBA" id="ARBA00022729"/>
    </source>
</evidence>
<evidence type="ECO:0000313" key="10">
    <source>
        <dbReference type="EMBL" id="SFD52993.1"/>
    </source>
</evidence>
<evidence type="ECO:0000256" key="1">
    <source>
        <dbReference type="ARBA" id="ARBA00004635"/>
    </source>
</evidence>
<dbReference type="NCBIfam" id="TIGR02887">
    <property type="entry name" value="spore_ger_x_C"/>
    <property type="match status" value="1"/>
</dbReference>
<feature type="domain" description="Spore germination GerAC-like C-terminal" evidence="8">
    <location>
        <begin position="203"/>
        <end position="363"/>
    </location>
</feature>
<keyword evidence="5" id="KW-0472">Membrane</keyword>
<gene>
    <name evidence="10" type="ORF">SAMN05216378_0333</name>
</gene>
<evidence type="ECO:0000256" key="5">
    <source>
        <dbReference type="ARBA" id="ARBA00023136"/>
    </source>
</evidence>
<dbReference type="Pfam" id="PF25198">
    <property type="entry name" value="Spore_GerAC_N"/>
    <property type="match status" value="1"/>
</dbReference>
<dbReference type="AlphaFoldDB" id="A0A1I1T9L0"/>
<dbReference type="GO" id="GO:0009847">
    <property type="term" value="P:spore germination"/>
    <property type="evidence" value="ECO:0007669"/>
    <property type="project" value="InterPro"/>
</dbReference>
<dbReference type="Gene3D" id="3.30.300.210">
    <property type="entry name" value="Nutrient germinant receptor protein C, domain 3"/>
    <property type="match status" value="1"/>
</dbReference>
<dbReference type="PANTHER" id="PTHR35789">
    <property type="entry name" value="SPORE GERMINATION PROTEIN B3"/>
    <property type="match status" value="1"/>
</dbReference>
<keyword evidence="4" id="KW-0732">Signal</keyword>
<organism evidence="10 11">
    <name type="scientific">Paenibacillus catalpae</name>
    <dbReference type="NCBI Taxonomy" id="1045775"/>
    <lineage>
        <taxon>Bacteria</taxon>
        <taxon>Bacillati</taxon>
        <taxon>Bacillota</taxon>
        <taxon>Bacilli</taxon>
        <taxon>Bacillales</taxon>
        <taxon>Paenibacillaceae</taxon>
        <taxon>Paenibacillus</taxon>
    </lineage>
</organism>
<dbReference type="InterPro" id="IPR008844">
    <property type="entry name" value="Spore_GerAC-like"/>
</dbReference>
<evidence type="ECO:0000259" key="9">
    <source>
        <dbReference type="Pfam" id="PF25198"/>
    </source>
</evidence>
<name>A0A1I1T9L0_9BACL</name>
<sequence>MKKLIPAVCLGILLLLPGCWDAKMLINKKLVNGIALDTQENGQILGTVKAIILESKGGGQFDVKDKLAQSTGHNIPEIGHKMDSMLPGTIEANKAFVIIIGDELAHQGIMPILEFFYRLPKAYLNTKVLIAKGQGSDILSVPEVENNPIAFDIKQMVNSSERTSLVPSQTLYSLWNQISDPSEDTVLPIIRKMSNGALVIDSIGLFNEDTFTGVTLARNDSSLLMLLKDKMSSVAWLDIPLGESVVSFEVRKMKRSFKVTVNDQTQSIESKIRIDLYGNIDSYTGSPDWIIDSKQLSKELAESLNKQAAKITGILLKANCDAFGIGRKLKVSHSELWKTIDWKSKYPEVKITPEVHIHITSTGALK</sequence>
<dbReference type="InterPro" id="IPR046953">
    <property type="entry name" value="Spore_GerAC-like_C"/>
</dbReference>
<keyword evidence="11" id="KW-1185">Reference proteome</keyword>
<evidence type="ECO:0000256" key="2">
    <source>
        <dbReference type="ARBA" id="ARBA00007886"/>
    </source>
</evidence>
<dbReference type="PANTHER" id="PTHR35789:SF1">
    <property type="entry name" value="SPORE GERMINATION PROTEIN B3"/>
    <property type="match status" value="1"/>
</dbReference>
<dbReference type="EMBL" id="FOMT01000001">
    <property type="protein sequence ID" value="SFD52993.1"/>
    <property type="molecule type" value="Genomic_DNA"/>
</dbReference>